<feature type="compositionally biased region" description="Polar residues" evidence="2">
    <location>
        <begin position="8"/>
        <end position="17"/>
    </location>
</feature>
<gene>
    <name evidence="3" type="ORF">CPB83DRAFT_856017</name>
</gene>
<sequence length="97" mass="10366">MVQGKTKGLQSKAPSSRQAHKAAANTKKGKRAIAPKKTVLIKQATMHKDLTAKINKSIEKQMVSAASAGKLTIMKNTMPDESASTSALSKFKRKSGK</sequence>
<evidence type="ECO:0000313" key="3">
    <source>
        <dbReference type="EMBL" id="KAF9527563.1"/>
    </source>
</evidence>
<reference evidence="3" key="1">
    <citation type="submission" date="2020-11" db="EMBL/GenBank/DDBJ databases">
        <authorList>
            <consortium name="DOE Joint Genome Institute"/>
            <person name="Ahrendt S."/>
            <person name="Riley R."/>
            <person name="Andreopoulos W."/>
            <person name="Labutti K."/>
            <person name="Pangilinan J."/>
            <person name="Ruiz-Duenas F.J."/>
            <person name="Barrasa J.M."/>
            <person name="Sanchez-Garcia M."/>
            <person name="Camarero S."/>
            <person name="Miyauchi S."/>
            <person name="Serrano A."/>
            <person name="Linde D."/>
            <person name="Babiker R."/>
            <person name="Drula E."/>
            <person name="Ayuso-Fernandez I."/>
            <person name="Pacheco R."/>
            <person name="Padilla G."/>
            <person name="Ferreira P."/>
            <person name="Barriuso J."/>
            <person name="Kellner H."/>
            <person name="Castanera R."/>
            <person name="Alfaro M."/>
            <person name="Ramirez L."/>
            <person name="Pisabarro A.G."/>
            <person name="Kuo A."/>
            <person name="Tritt A."/>
            <person name="Lipzen A."/>
            <person name="He G."/>
            <person name="Yan M."/>
            <person name="Ng V."/>
            <person name="Cullen D."/>
            <person name="Martin F."/>
            <person name="Rosso M.-N."/>
            <person name="Henrissat B."/>
            <person name="Hibbett D."/>
            <person name="Martinez A.T."/>
            <person name="Grigoriev I.V."/>
        </authorList>
    </citation>
    <scope>NUCLEOTIDE SEQUENCE</scope>
    <source>
        <strain evidence="3">CBS 506.95</strain>
    </source>
</reference>
<dbReference type="EMBL" id="MU157860">
    <property type="protein sequence ID" value="KAF9527563.1"/>
    <property type="molecule type" value="Genomic_DNA"/>
</dbReference>
<dbReference type="Proteomes" id="UP000807306">
    <property type="component" value="Unassembled WGS sequence"/>
</dbReference>
<comment type="caution">
    <text evidence="3">The sequence shown here is derived from an EMBL/GenBank/DDBJ whole genome shotgun (WGS) entry which is preliminary data.</text>
</comment>
<proteinExistence type="inferred from homology"/>
<dbReference type="InterPro" id="IPR019034">
    <property type="entry name" value="UPF0390"/>
</dbReference>
<evidence type="ECO:0000256" key="1">
    <source>
        <dbReference type="ARBA" id="ARBA00006802"/>
    </source>
</evidence>
<dbReference type="PANTHER" id="PTHR16967:SF1">
    <property type="entry name" value="LEYDIG CELL TUMOR 10 KDA PROTEIN HOMOLOG"/>
    <property type="match status" value="1"/>
</dbReference>
<name>A0A9P6EES7_9AGAR</name>
<feature type="region of interest" description="Disordered" evidence="2">
    <location>
        <begin position="1"/>
        <end position="36"/>
    </location>
</feature>
<comment type="similarity">
    <text evidence="1">Belongs to the UPF0390 family.</text>
</comment>
<protein>
    <submittedName>
        <fullName evidence="3">Uncharacterized protein</fullName>
    </submittedName>
</protein>
<organism evidence="3 4">
    <name type="scientific">Crepidotus variabilis</name>
    <dbReference type="NCBI Taxonomy" id="179855"/>
    <lineage>
        <taxon>Eukaryota</taxon>
        <taxon>Fungi</taxon>
        <taxon>Dikarya</taxon>
        <taxon>Basidiomycota</taxon>
        <taxon>Agaricomycotina</taxon>
        <taxon>Agaricomycetes</taxon>
        <taxon>Agaricomycetidae</taxon>
        <taxon>Agaricales</taxon>
        <taxon>Agaricineae</taxon>
        <taxon>Crepidotaceae</taxon>
        <taxon>Crepidotus</taxon>
    </lineage>
</organism>
<evidence type="ECO:0000313" key="4">
    <source>
        <dbReference type="Proteomes" id="UP000807306"/>
    </source>
</evidence>
<accession>A0A9P6EES7</accession>
<dbReference type="AlphaFoldDB" id="A0A9P6EES7"/>
<evidence type="ECO:0000256" key="2">
    <source>
        <dbReference type="SAM" id="MobiDB-lite"/>
    </source>
</evidence>
<feature type="region of interest" description="Disordered" evidence="2">
    <location>
        <begin position="77"/>
        <end position="97"/>
    </location>
</feature>
<dbReference type="Pfam" id="PF09495">
    <property type="entry name" value="DUF2462"/>
    <property type="match status" value="1"/>
</dbReference>
<dbReference type="OrthoDB" id="5239630at2759"/>
<keyword evidence="4" id="KW-1185">Reference proteome</keyword>
<dbReference type="PANTHER" id="PTHR16967">
    <property type="entry name" value="LEYDIG CELL TUMOR 10 KDA PROTEIN HOMOLOG"/>
    <property type="match status" value="1"/>
</dbReference>